<dbReference type="STRING" id="1798470.A3D55_02650"/>
<comment type="caution">
    <text evidence="3">The sequence shown here is derived from an EMBL/GenBank/DDBJ whole genome shotgun (WGS) entry which is preliminary data.</text>
</comment>
<evidence type="ECO:0000313" key="3">
    <source>
        <dbReference type="EMBL" id="OGG39275.1"/>
    </source>
</evidence>
<evidence type="ECO:0000256" key="2">
    <source>
        <dbReference type="SAM" id="Phobius"/>
    </source>
</evidence>
<accession>A0A1F6BQS6</accession>
<evidence type="ECO:0008006" key="5">
    <source>
        <dbReference type="Google" id="ProtNLM"/>
    </source>
</evidence>
<feature type="region of interest" description="Disordered" evidence="1">
    <location>
        <begin position="1"/>
        <end position="36"/>
    </location>
</feature>
<keyword evidence="2" id="KW-0472">Membrane</keyword>
<evidence type="ECO:0000256" key="1">
    <source>
        <dbReference type="SAM" id="MobiDB-lite"/>
    </source>
</evidence>
<dbReference type="AlphaFoldDB" id="A0A1F6BQS6"/>
<protein>
    <recommendedName>
        <fullName evidence="5">DUF11 domain-containing protein</fullName>
    </recommendedName>
</protein>
<dbReference type="EMBL" id="MFKJ01000003">
    <property type="protein sequence ID" value="OGG39275.1"/>
    <property type="molecule type" value="Genomic_DNA"/>
</dbReference>
<organism evidence="3 4">
    <name type="scientific">Candidatus Jorgensenbacteria bacterium RIFCSPHIGHO2_02_FULL_45_20</name>
    <dbReference type="NCBI Taxonomy" id="1798470"/>
    <lineage>
        <taxon>Bacteria</taxon>
        <taxon>Candidatus Joergenseniibacteriota</taxon>
    </lineage>
</organism>
<keyword evidence="2" id="KW-1133">Transmembrane helix</keyword>
<sequence>MMLNNFHKPAYDESSGKQADTGSEFGGWEKDNELSNKGRRDKTAWKKIIQRGVWIIIGIAVIAAGAFFISRLARRSSGVMVEIQGPDSVSRGVPFEITIQVANDIDSFIKNGVITVNTTDGVLYADNASGANLIKEQIGDLGGGSLSRKTLRFLSVGPANSVQKITAKLSFSSLGAEYELERSKEVIIGESAVGVEVKKPEQIVSGSKFNLQIDYENKSNFDFSGVAIEVKYPSEFTFSSASYNPSSLNNHWQLGALKARTRGSIQITGSLDASEKNSFDFPVSVFVEFSGRDYLIAEATGNAFIAPSPLSLSITANGSDNFTARQGEEIKYRITYENKSGISLADAVIEAKIEGDMFDVKTVGGNGGFDSRLNTVTWTASKVPELSLLDPGASGSVEFSVRLLPAIPVKRASDKNFTLKVSVRMDSPSVPYYLDADKTTGFAALETKIAGSASFTAKAFYRDASAQIVNSGVLPPKVNTPTRYTVHWIIENYGSGLKDIAVRGFLESGVKWTGVVKSNTGSVPVYNPRTEEVVWTVDNIEANRGLFGDPVEAVFQIEAVPNITQVGRYEPLVKEAKFSATDAFTGASISDSSKELTTSLSDDKTVGRNEGIVVQ</sequence>
<proteinExistence type="predicted"/>
<keyword evidence="2" id="KW-0812">Transmembrane</keyword>
<feature type="transmembrane region" description="Helical" evidence="2">
    <location>
        <begin position="48"/>
        <end position="69"/>
    </location>
</feature>
<dbReference type="Proteomes" id="UP000178825">
    <property type="component" value="Unassembled WGS sequence"/>
</dbReference>
<gene>
    <name evidence="3" type="ORF">A3D55_02650</name>
</gene>
<reference evidence="3 4" key="1">
    <citation type="journal article" date="2016" name="Nat. Commun.">
        <title>Thousands of microbial genomes shed light on interconnected biogeochemical processes in an aquifer system.</title>
        <authorList>
            <person name="Anantharaman K."/>
            <person name="Brown C.T."/>
            <person name="Hug L.A."/>
            <person name="Sharon I."/>
            <person name="Castelle C.J."/>
            <person name="Probst A.J."/>
            <person name="Thomas B.C."/>
            <person name="Singh A."/>
            <person name="Wilkins M.J."/>
            <person name="Karaoz U."/>
            <person name="Brodie E.L."/>
            <person name="Williams K.H."/>
            <person name="Hubbard S.S."/>
            <person name="Banfield J.F."/>
        </authorList>
    </citation>
    <scope>NUCLEOTIDE SEQUENCE [LARGE SCALE GENOMIC DNA]</scope>
</reference>
<name>A0A1F6BQS6_9BACT</name>
<feature type="compositionally biased region" description="Basic and acidic residues" evidence="1">
    <location>
        <begin position="27"/>
        <end position="36"/>
    </location>
</feature>
<evidence type="ECO:0000313" key="4">
    <source>
        <dbReference type="Proteomes" id="UP000178825"/>
    </source>
</evidence>